<dbReference type="EMBL" id="GEZM01099930">
    <property type="protein sequence ID" value="JAV53101.1"/>
    <property type="molecule type" value="Transcribed_RNA"/>
</dbReference>
<accession>A0A1Y1K2L2</accession>
<feature type="signal peptide" evidence="2">
    <location>
        <begin position="1"/>
        <end position="19"/>
    </location>
</feature>
<organism evidence="3">
    <name type="scientific">Photinus pyralis</name>
    <name type="common">Common eastern firefly</name>
    <name type="synonym">Lampyris pyralis</name>
    <dbReference type="NCBI Taxonomy" id="7054"/>
    <lineage>
        <taxon>Eukaryota</taxon>
        <taxon>Metazoa</taxon>
        <taxon>Ecdysozoa</taxon>
        <taxon>Arthropoda</taxon>
        <taxon>Hexapoda</taxon>
        <taxon>Insecta</taxon>
        <taxon>Pterygota</taxon>
        <taxon>Neoptera</taxon>
        <taxon>Endopterygota</taxon>
        <taxon>Coleoptera</taxon>
        <taxon>Polyphaga</taxon>
        <taxon>Elateriformia</taxon>
        <taxon>Elateroidea</taxon>
        <taxon>Lampyridae</taxon>
        <taxon>Lampyrinae</taxon>
        <taxon>Photinus</taxon>
    </lineage>
</organism>
<dbReference type="EMBL" id="GEZM01099929">
    <property type="protein sequence ID" value="JAV53102.1"/>
    <property type="molecule type" value="Transcribed_RNA"/>
</dbReference>
<reference evidence="3" key="1">
    <citation type="journal article" date="2016" name="Sci. Rep.">
        <title>Molecular characterization of firefly nuptial gifts: a multi-omics approach sheds light on postcopulatory sexual selection.</title>
        <authorList>
            <person name="Al-Wathiqui N."/>
            <person name="Fallon T.R."/>
            <person name="South A."/>
            <person name="Weng J.K."/>
            <person name="Lewis S.M."/>
        </authorList>
    </citation>
    <scope>NUCLEOTIDE SEQUENCE</scope>
</reference>
<evidence type="ECO:0000313" key="3">
    <source>
        <dbReference type="EMBL" id="JAV53097.1"/>
    </source>
</evidence>
<dbReference type="EMBL" id="GEZM01099928">
    <property type="protein sequence ID" value="JAV53103.1"/>
    <property type="molecule type" value="Transcribed_RNA"/>
</dbReference>
<name>A0A1Y1K2L2_PHOPY</name>
<dbReference type="EMBL" id="GEZM01099926">
    <property type="protein sequence ID" value="JAV53110.1"/>
    <property type="molecule type" value="Transcribed_RNA"/>
</dbReference>
<protein>
    <submittedName>
        <fullName evidence="3">Uncharacterized protein</fullName>
    </submittedName>
</protein>
<evidence type="ECO:0000256" key="1">
    <source>
        <dbReference type="SAM" id="MobiDB-lite"/>
    </source>
</evidence>
<dbReference type="EMBL" id="GEZM01099931">
    <property type="protein sequence ID" value="JAV53099.1"/>
    <property type="molecule type" value="Transcribed_RNA"/>
</dbReference>
<sequence length="116" mass="12760">MHLTLFLVAFLLRTEQIAGAFTHSITPSAMTDLSKHILKHILVGTKKPPSDQSSGRSEESTHKSQNNPDLTPSTLINVTHLYLENLLALLENSFSNNDPYSEALILTADNLFPTSS</sequence>
<dbReference type="EMBL" id="GEZM01099934">
    <property type="protein sequence ID" value="JAV53093.1"/>
    <property type="molecule type" value="Transcribed_RNA"/>
</dbReference>
<feature type="compositionally biased region" description="Polar residues" evidence="1">
    <location>
        <begin position="63"/>
        <end position="73"/>
    </location>
</feature>
<evidence type="ECO:0000256" key="2">
    <source>
        <dbReference type="SAM" id="SignalP"/>
    </source>
</evidence>
<dbReference type="EMBL" id="GEZM01099925">
    <property type="protein sequence ID" value="JAV53111.1"/>
    <property type="molecule type" value="Transcribed_RNA"/>
</dbReference>
<proteinExistence type="predicted"/>
<feature type="region of interest" description="Disordered" evidence="1">
    <location>
        <begin position="45"/>
        <end position="73"/>
    </location>
</feature>
<dbReference type="EMBL" id="GEZM01099933">
    <property type="protein sequence ID" value="JAV53097.1"/>
    <property type="molecule type" value="Transcribed_RNA"/>
</dbReference>
<keyword evidence="2" id="KW-0732">Signal</keyword>
<feature type="chain" id="PRO_5011907245" evidence="2">
    <location>
        <begin position="20"/>
        <end position="116"/>
    </location>
</feature>
<dbReference type="AlphaFoldDB" id="A0A1Y1K2L2"/>
<dbReference type="EMBL" id="GEZM01099932">
    <property type="protein sequence ID" value="JAV53098.1"/>
    <property type="molecule type" value="Transcribed_RNA"/>
</dbReference>